<dbReference type="NCBIfam" id="TIGR01484">
    <property type="entry name" value="HAD-SF-IIB"/>
    <property type="match status" value="1"/>
</dbReference>
<dbReference type="CDD" id="cd07516">
    <property type="entry name" value="HAD_Pase"/>
    <property type="match status" value="1"/>
</dbReference>
<dbReference type="GO" id="GO:0016791">
    <property type="term" value="F:phosphatase activity"/>
    <property type="evidence" value="ECO:0007669"/>
    <property type="project" value="TreeGrafter"/>
</dbReference>
<comment type="caution">
    <text evidence="1">The sequence shown here is derived from an EMBL/GenBank/DDBJ whole genome shotgun (WGS) entry which is preliminary data.</text>
</comment>
<organism evidence="1 2">
    <name type="scientific">Candidatus Butyricicoccus avistercoris</name>
    <dbReference type="NCBI Taxonomy" id="2838518"/>
    <lineage>
        <taxon>Bacteria</taxon>
        <taxon>Bacillati</taxon>
        <taxon>Bacillota</taxon>
        <taxon>Clostridia</taxon>
        <taxon>Eubacteriales</taxon>
        <taxon>Butyricicoccaceae</taxon>
        <taxon>Butyricicoccus</taxon>
    </lineage>
</organism>
<dbReference type="InterPro" id="IPR000150">
    <property type="entry name" value="Cof"/>
</dbReference>
<dbReference type="Gene3D" id="3.30.1240.10">
    <property type="match status" value="1"/>
</dbReference>
<dbReference type="NCBIfam" id="TIGR00099">
    <property type="entry name" value="Cof-subfamily"/>
    <property type="match status" value="1"/>
</dbReference>
<keyword evidence="1" id="KW-0378">Hydrolase</keyword>
<dbReference type="GO" id="GO:0000287">
    <property type="term" value="F:magnesium ion binding"/>
    <property type="evidence" value="ECO:0007669"/>
    <property type="project" value="TreeGrafter"/>
</dbReference>
<sequence length="284" mass="32033">MAKYKILALDLDGTLLNKESVLPEENKIAVRQAQQAGVQIVLCTGRNPIEAKMFSDDLLAPADWLVTSNGAYICKPDLTQNIFAQYLSNDDCKLLLDICKEYDTDPCLYTDSQLFYGNAFRRFFRELNIRRNMNPDTKRNHSSFIETDEEWENLLKTSEKPFIKSILYHDNPNSVDKIIENLDATGRFELAPSVLFGGLMKNVEINCKGVHKGNGLKQLTKHLGYTMNDVMAMGDSDNDLTMLEMSGLSIAMGNAEDHIKEVADECTLTNIEFGVAHSIKRHLL</sequence>
<evidence type="ECO:0000313" key="2">
    <source>
        <dbReference type="Proteomes" id="UP000886808"/>
    </source>
</evidence>
<evidence type="ECO:0000313" key="1">
    <source>
        <dbReference type="EMBL" id="HIV61818.1"/>
    </source>
</evidence>
<dbReference type="PROSITE" id="PS01228">
    <property type="entry name" value="COF_1"/>
    <property type="match status" value="1"/>
</dbReference>
<dbReference type="Gene3D" id="3.40.50.1000">
    <property type="entry name" value="HAD superfamily/HAD-like"/>
    <property type="match status" value="1"/>
</dbReference>
<accession>A0A9D1PGS2</accession>
<dbReference type="SUPFAM" id="SSF56784">
    <property type="entry name" value="HAD-like"/>
    <property type="match status" value="1"/>
</dbReference>
<dbReference type="PANTHER" id="PTHR10000">
    <property type="entry name" value="PHOSPHOSERINE PHOSPHATASE"/>
    <property type="match status" value="1"/>
</dbReference>
<reference evidence="1" key="2">
    <citation type="submission" date="2021-04" db="EMBL/GenBank/DDBJ databases">
        <authorList>
            <person name="Gilroy R."/>
        </authorList>
    </citation>
    <scope>NUCLEOTIDE SEQUENCE</scope>
    <source>
        <strain evidence="1">CHK193-4272</strain>
    </source>
</reference>
<name>A0A9D1PGS2_9FIRM</name>
<protein>
    <submittedName>
        <fullName evidence="1">Cof-type HAD-IIB family hydrolase</fullName>
    </submittedName>
</protein>
<dbReference type="SFLD" id="SFLDG01140">
    <property type="entry name" value="C2.B:_Phosphomannomutase_and_P"/>
    <property type="match status" value="1"/>
</dbReference>
<dbReference type="Proteomes" id="UP000886808">
    <property type="component" value="Unassembled WGS sequence"/>
</dbReference>
<dbReference type="SFLD" id="SFLDS00003">
    <property type="entry name" value="Haloacid_Dehalogenase"/>
    <property type="match status" value="1"/>
</dbReference>
<dbReference type="InterPro" id="IPR006379">
    <property type="entry name" value="HAD-SF_hydro_IIB"/>
</dbReference>
<dbReference type="PANTHER" id="PTHR10000:SF55">
    <property type="entry name" value="5-AMINO-6-(5-PHOSPHO-D-RIBITYLAMINO)URACIL PHOSPHATASE YCSE"/>
    <property type="match status" value="1"/>
</dbReference>
<proteinExistence type="predicted"/>
<gene>
    <name evidence="1" type="ORF">H9746_03085</name>
</gene>
<dbReference type="InterPro" id="IPR023214">
    <property type="entry name" value="HAD_sf"/>
</dbReference>
<dbReference type="InterPro" id="IPR036412">
    <property type="entry name" value="HAD-like_sf"/>
</dbReference>
<reference evidence="1" key="1">
    <citation type="journal article" date="2021" name="PeerJ">
        <title>Extensive microbial diversity within the chicken gut microbiome revealed by metagenomics and culture.</title>
        <authorList>
            <person name="Gilroy R."/>
            <person name="Ravi A."/>
            <person name="Getino M."/>
            <person name="Pursley I."/>
            <person name="Horton D.L."/>
            <person name="Alikhan N.F."/>
            <person name="Baker D."/>
            <person name="Gharbi K."/>
            <person name="Hall N."/>
            <person name="Watson M."/>
            <person name="Adriaenssens E.M."/>
            <person name="Foster-Nyarko E."/>
            <person name="Jarju S."/>
            <person name="Secka A."/>
            <person name="Antonio M."/>
            <person name="Oren A."/>
            <person name="Chaudhuri R.R."/>
            <person name="La Ragione R."/>
            <person name="Hildebrand F."/>
            <person name="Pallen M.J."/>
        </authorList>
    </citation>
    <scope>NUCLEOTIDE SEQUENCE</scope>
    <source>
        <strain evidence="1">CHK193-4272</strain>
    </source>
</reference>
<dbReference type="Pfam" id="PF08282">
    <property type="entry name" value="Hydrolase_3"/>
    <property type="match status" value="1"/>
</dbReference>
<dbReference type="EMBL" id="DXIE01000022">
    <property type="protein sequence ID" value="HIV61818.1"/>
    <property type="molecule type" value="Genomic_DNA"/>
</dbReference>
<dbReference type="GO" id="GO:0005829">
    <property type="term" value="C:cytosol"/>
    <property type="evidence" value="ECO:0007669"/>
    <property type="project" value="TreeGrafter"/>
</dbReference>
<dbReference type="AlphaFoldDB" id="A0A9D1PGS2"/>
<dbReference type="SFLD" id="SFLDG01144">
    <property type="entry name" value="C2.B.4:_PGP_Like"/>
    <property type="match status" value="1"/>
</dbReference>